<keyword evidence="2" id="KW-1133">Transmembrane helix</keyword>
<reference evidence="4" key="1">
    <citation type="journal article" date="2013" name="Proc. Natl. Acad. Sci. U.S.A.">
        <title>Improving the coverage of the cyanobacterial phylum using diversity-driven genome sequencing.</title>
        <authorList>
            <person name="Shih P.M."/>
            <person name="Wu D."/>
            <person name="Latifi A."/>
            <person name="Axen S.D."/>
            <person name="Fewer D.P."/>
            <person name="Talla E."/>
            <person name="Calteau A."/>
            <person name="Cai F."/>
            <person name="Tandeau de Marsac N."/>
            <person name="Rippka R."/>
            <person name="Herdman M."/>
            <person name="Sivonen K."/>
            <person name="Coursin T."/>
            <person name="Laurent T."/>
            <person name="Goodwin L."/>
            <person name="Nolan M."/>
            <person name="Davenport K.W."/>
            <person name="Han C.S."/>
            <person name="Rubin E.M."/>
            <person name="Eisen J.A."/>
            <person name="Woyke T."/>
            <person name="Gugger M."/>
            <person name="Kerfeld C.A."/>
        </authorList>
    </citation>
    <scope>NUCLEOTIDE SEQUENCE [LARGE SCALE GENOMIC DNA]</scope>
    <source>
        <strain evidence="4">ATCC 29371 / PCC 7437</strain>
    </source>
</reference>
<feature type="region of interest" description="Disordered" evidence="1">
    <location>
        <begin position="1"/>
        <end position="24"/>
    </location>
</feature>
<feature type="transmembrane region" description="Helical" evidence="2">
    <location>
        <begin position="126"/>
        <end position="147"/>
    </location>
</feature>
<dbReference type="HOGENOM" id="CLU_585129_0_0_3"/>
<dbReference type="PATRIC" id="fig|111780.3.peg.2048"/>
<organism evidence="3 4">
    <name type="scientific">Stanieria cyanosphaera (strain ATCC 29371 / PCC 7437)</name>
    <dbReference type="NCBI Taxonomy" id="111780"/>
    <lineage>
        <taxon>Bacteria</taxon>
        <taxon>Bacillati</taxon>
        <taxon>Cyanobacteriota</taxon>
        <taxon>Cyanophyceae</taxon>
        <taxon>Pleurocapsales</taxon>
        <taxon>Dermocarpellaceae</taxon>
        <taxon>Stanieria</taxon>
    </lineage>
</organism>
<dbReference type="eggNOG" id="COG3468">
    <property type="taxonomic scope" value="Bacteria"/>
</dbReference>
<keyword evidence="4" id="KW-1185">Reference proteome</keyword>
<dbReference type="EMBL" id="CP003653">
    <property type="protein sequence ID" value="AFZ35512.1"/>
    <property type="molecule type" value="Genomic_DNA"/>
</dbReference>
<keyword evidence="2" id="KW-0472">Membrane</keyword>
<dbReference type="Proteomes" id="UP000010473">
    <property type="component" value="Chromosome"/>
</dbReference>
<dbReference type="STRING" id="111780.Sta7437_1958"/>
<name>K9XV22_STAC7</name>
<keyword evidence="2" id="KW-0812">Transmembrane</keyword>
<evidence type="ECO:0000256" key="1">
    <source>
        <dbReference type="SAM" id="MobiDB-lite"/>
    </source>
</evidence>
<dbReference type="RefSeq" id="WP_015193183.1">
    <property type="nucleotide sequence ID" value="NC_019748.1"/>
</dbReference>
<gene>
    <name evidence="3" type="ordered locus">Sta7437_1958</name>
</gene>
<proteinExistence type="predicted"/>
<evidence type="ECO:0000313" key="3">
    <source>
        <dbReference type="EMBL" id="AFZ35512.1"/>
    </source>
</evidence>
<dbReference type="AlphaFoldDB" id="K9XV22"/>
<dbReference type="KEGG" id="scs:Sta7437_1958"/>
<protein>
    <submittedName>
        <fullName evidence="3">Uncharacterized protein</fullName>
    </submittedName>
</protein>
<feature type="compositionally biased region" description="Basic and acidic residues" evidence="1">
    <location>
        <begin position="1"/>
        <end position="11"/>
    </location>
</feature>
<feature type="compositionally biased region" description="Polar residues" evidence="1">
    <location>
        <begin position="12"/>
        <end position="24"/>
    </location>
</feature>
<evidence type="ECO:0000313" key="4">
    <source>
        <dbReference type="Proteomes" id="UP000010473"/>
    </source>
</evidence>
<accession>K9XV22</accession>
<evidence type="ECO:0000256" key="2">
    <source>
        <dbReference type="SAM" id="Phobius"/>
    </source>
</evidence>
<dbReference type="OrthoDB" id="513429at2"/>
<sequence>MTSEDYSDKSIDSNQTSSENDISQPETIKLLTESILKLERIVEHLKVISTTNNLPSASINNLVELTETLATTVNNLDNTEELKTVTVSSTTPKVVKPKSAQVKSTKKVIKQDQLSNNWLNKIRSNLVGIGIVATTIILIISASVFWLSHQSTETKVAVKPITIEEESSTTVEELEIPTKIEITPSEEIISETEAKSTVVIPEVTIPSQPITVTTNTPEIIDTSETEAKSTVVIPEVTIPSQPITVTTNTPEIIDTSETEAKSTVVIPEVTIPSQPITVTTNTPEIIDTSETETEKPIVIIPETEKSSQPEITKPSTEIPPKIVTLPEVPVETETIPDIETSATEQLKQPQLPPENLVQPQPFPLTPEQNLVAAIQSKLSEITNQYFDDLILSIEANLLQNNLLVKLSDRWYNLNQSEQDKFASEILQKSQQLDFKKLEIIDTNGKLIARNPVVGKQIIILQRTNNKV</sequence>